<evidence type="ECO:0000313" key="4">
    <source>
        <dbReference type="Proteomes" id="UP001591681"/>
    </source>
</evidence>
<dbReference type="InterPro" id="IPR036179">
    <property type="entry name" value="Ig-like_dom_sf"/>
</dbReference>
<dbReference type="SMART" id="SM00409">
    <property type="entry name" value="IG"/>
    <property type="match status" value="3"/>
</dbReference>
<proteinExistence type="predicted"/>
<feature type="region of interest" description="Disordered" evidence="1">
    <location>
        <begin position="1"/>
        <end position="90"/>
    </location>
</feature>
<feature type="compositionally biased region" description="Low complexity" evidence="1">
    <location>
        <begin position="9"/>
        <end position="34"/>
    </location>
</feature>
<evidence type="ECO:0000259" key="2">
    <source>
        <dbReference type="PROSITE" id="PS50835"/>
    </source>
</evidence>
<name>A0ABD1JG89_9TELE</name>
<dbReference type="AlphaFoldDB" id="A0ABD1JG89"/>
<evidence type="ECO:0000256" key="1">
    <source>
        <dbReference type="SAM" id="MobiDB-lite"/>
    </source>
</evidence>
<dbReference type="CDD" id="cd00096">
    <property type="entry name" value="Ig"/>
    <property type="match status" value="1"/>
</dbReference>
<keyword evidence="4" id="KW-1185">Reference proteome</keyword>
<feature type="compositionally biased region" description="Low complexity" evidence="1">
    <location>
        <begin position="41"/>
        <end position="90"/>
    </location>
</feature>
<evidence type="ECO:0000313" key="3">
    <source>
        <dbReference type="EMBL" id="KAL2086171.1"/>
    </source>
</evidence>
<reference evidence="3 4" key="1">
    <citation type="submission" date="2024-09" db="EMBL/GenBank/DDBJ databases">
        <title>A chromosome-level genome assembly of Gray's grenadier anchovy, Coilia grayii.</title>
        <authorList>
            <person name="Fu Z."/>
        </authorList>
    </citation>
    <scope>NUCLEOTIDE SEQUENCE [LARGE SCALE GENOMIC DNA]</scope>
    <source>
        <strain evidence="3">G4</strain>
        <tissue evidence="3">Muscle</tissue>
    </source>
</reference>
<dbReference type="PROSITE" id="PS50835">
    <property type="entry name" value="IG_LIKE"/>
    <property type="match status" value="1"/>
</dbReference>
<protein>
    <recommendedName>
        <fullName evidence="2">Ig-like domain-containing protein</fullName>
    </recommendedName>
</protein>
<gene>
    <name evidence="3" type="ORF">ACEWY4_017230</name>
</gene>
<dbReference type="SUPFAM" id="SSF48726">
    <property type="entry name" value="Immunoglobulin"/>
    <property type="match status" value="2"/>
</dbReference>
<dbReference type="Proteomes" id="UP001591681">
    <property type="component" value="Unassembled WGS sequence"/>
</dbReference>
<dbReference type="Pfam" id="PF07686">
    <property type="entry name" value="V-set"/>
    <property type="match status" value="1"/>
</dbReference>
<dbReference type="Gene3D" id="2.60.40.10">
    <property type="entry name" value="Immunoglobulins"/>
    <property type="match status" value="2"/>
</dbReference>
<feature type="domain" description="Ig-like" evidence="2">
    <location>
        <begin position="320"/>
        <end position="402"/>
    </location>
</feature>
<dbReference type="InterPro" id="IPR007110">
    <property type="entry name" value="Ig-like_dom"/>
</dbReference>
<dbReference type="InterPro" id="IPR003599">
    <property type="entry name" value="Ig_sub"/>
</dbReference>
<dbReference type="EMBL" id="JBHFQA010000015">
    <property type="protein sequence ID" value="KAL2086171.1"/>
    <property type="molecule type" value="Genomic_DNA"/>
</dbReference>
<organism evidence="3 4">
    <name type="scientific">Coilia grayii</name>
    <name type="common">Gray's grenadier anchovy</name>
    <dbReference type="NCBI Taxonomy" id="363190"/>
    <lineage>
        <taxon>Eukaryota</taxon>
        <taxon>Metazoa</taxon>
        <taxon>Chordata</taxon>
        <taxon>Craniata</taxon>
        <taxon>Vertebrata</taxon>
        <taxon>Euteleostomi</taxon>
        <taxon>Actinopterygii</taxon>
        <taxon>Neopterygii</taxon>
        <taxon>Teleostei</taxon>
        <taxon>Clupei</taxon>
        <taxon>Clupeiformes</taxon>
        <taxon>Clupeoidei</taxon>
        <taxon>Engraulidae</taxon>
        <taxon>Coilinae</taxon>
        <taxon>Coilia</taxon>
    </lineage>
</organism>
<dbReference type="InterPro" id="IPR013106">
    <property type="entry name" value="Ig_V-set"/>
</dbReference>
<dbReference type="InterPro" id="IPR013783">
    <property type="entry name" value="Ig-like_fold"/>
</dbReference>
<comment type="caution">
    <text evidence="3">The sequence shown here is derived from an EMBL/GenBank/DDBJ whole genome shotgun (WGS) entry which is preliminary data.</text>
</comment>
<sequence>MGTSVSTRMGTSVSSRMGTSVSSRMGTSVSSRMGTSVSTRMGTSVSSRMGTSVSSRMGTSVSSRMGTSVSSRMGTSVSSRMGTSVSSRMGTSVSSRMGTSVCMSAFLLLCFITGSHLSPHVQRQFLTEGDFFQHSYSAKLDYIAVYRVYADGDVLLFNCSQPETLWLEGITNITCKCCQKRGFIGFIMNNLTVSQSGEYRAEAWRRGIKKESLNIHLTVCAGGGNRTAEHATYDGSVPVCKLPPSFGQGSSVQLYRHDEAIFTLVLDTNSSMEPIQEDLKGWLHVDLNASVVRLSGFMNEKNGFTCTIWRGAQCQHLSYTAVNILQNVVFADEEENLSLQCIFKGDAPGGVQWSTPAGDVRLSRNQTFQQEVMYMLNGSHTGDFSLIIPSVSQQHSGEYRCQWGKLMKLFYLYLCTELSPLHVVFSHGESVLLNVSADSKYYLIMHYRPMCGVRWYRQKVLQPRVLIFDLKNEYLPLPEDLRGRVTESRLNYSLLISNLTAEDSGVYTWRDWTNSRTQSHGLL</sequence>
<accession>A0ABD1JG89</accession>